<dbReference type="NCBIfam" id="TIGR04057">
    <property type="entry name" value="SusC_RagA_signa"/>
    <property type="match status" value="1"/>
</dbReference>
<dbReference type="Gene3D" id="2.170.130.10">
    <property type="entry name" value="TonB-dependent receptor, plug domain"/>
    <property type="match status" value="1"/>
</dbReference>
<evidence type="ECO:0000313" key="14">
    <source>
        <dbReference type="Proteomes" id="UP000245489"/>
    </source>
</evidence>
<evidence type="ECO:0000259" key="12">
    <source>
        <dbReference type="Pfam" id="PF07715"/>
    </source>
</evidence>
<dbReference type="NCBIfam" id="TIGR04056">
    <property type="entry name" value="OMP_RagA_SusC"/>
    <property type="match status" value="1"/>
</dbReference>
<protein>
    <submittedName>
        <fullName evidence="13">TonB-linked SusC/RagA family outer membrane protein</fullName>
    </submittedName>
</protein>
<organism evidence="13 14">
    <name type="scientific">Arcicella aurantiaca</name>
    <dbReference type="NCBI Taxonomy" id="591202"/>
    <lineage>
        <taxon>Bacteria</taxon>
        <taxon>Pseudomonadati</taxon>
        <taxon>Bacteroidota</taxon>
        <taxon>Cytophagia</taxon>
        <taxon>Cytophagales</taxon>
        <taxon>Flectobacillaceae</taxon>
        <taxon>Arcicella</taxon>
    </lineage>
</organism>
<comment type="similarity">
    <text evidence="8 9">Belongs to the TonB-dependent receptor family.</text>
</comment>
<sequence>MLPTLSLKFNSNHPDKVIHRVIVDFKTKIVQSKFMEKQFIKTTILKIMRITVIQFAFVIAFAVVAYAKETLAQEILSKTVTVSIKNTNIKGVLNELQRESGVTFVFSSKNNFTQLNNLSLTANNEKLQNVLGRFLPPLNIGYKVVHDAVVLTPLVSSEEKGNTPSNEEIEMRKAVIDNPIKGKIVDSETGEPLPGVSIKVKGSSKGTTSDSKGNYSITAPKNSTLVFSFIGMKTQEISVDDRTEINVSFVNDNSILDEVSVVSDGYGVVKKTDNTGSVASMSARDIRNIPLTSAAQAMTGRLAGVSVQTTDGSPDADVVIRVRGGGSITQDNSPLFVVDGFIVSSIKDVPPSDIESINVLKDAASTAIYGAQASNGVVVITTKKPKSGRTSVSYNGFFQFKKLPSNRAYKVLSPYEYVMANYEKAKLGSTATLASMEKYFGKYGDYDLYKTQKGTDWQDELFGSPRMSQQHNVSIGGGNENTMFNLSITNNTDQGLLTGSGYTRNVLNFKINQKISKNLKFDASTRITSTIVDGAGTAGAQLSIKDAIQTRPINGIADQLDIDLGGASTDDDFASFLTALVSPTKLVAQDWRKKNTNDYVLNAGLTWTILKGLDFKTTITGSKTYDKSLRFYGPLTGESFNNGGSLPVGEKTQTETNSLRWLNTLGFQMSGMGNHKLDFLLGQEIYTVGGNQSFIRTEDYRASIAPQDLFANMALGRTDRQYAIENTDANRISGFGRVNYQFKDRYLATVTFRADASSKFSEANRVGFFPALALGWKISETELFKSFKSLDELKLRASYGATGNDRIDPTSTKPLFETTTLRGPGFGNADNVYYTPVGTVLYNPNLKWETTVTTNIGLDFSLFKQRLTGSLDLYENVTKDLLLQSAIPSSSGFTKQWNNVGSTSNRGIELGLTAYLVDKSDYSFSTNFNIGVNKAKILELDGTTERFIQSGWASTDLREQEDFYLKVGGTIGDVYGYVTDGFYSTNDFSSYDVATKKYILKEGITNSTTITGNTAIRPGFLKLKDLNGDGVINASDRQVIGNTLPKAQGGFGFNGRYKGFDASVFFNWSYGNDVYNAGKIQYNQFRRVTYGNLTDAMSLDNRFTYLDIDGKYTGVAGGIVTDLAQLAEINANKTIWSPFTFNDSQAIIHSWAVEDGSFIRLNNVNIGYSLPKSIIGRLGMSQCRFYVTGNNLHIWTKYSGYDPEVSTAKNSTSALTPGIDNSSFPRSRSYTVGLSITF</sequence>
<evidence type="ECO:0000256" key="6">
    <source>
        <dbReference type="ARBA" id="ARBA00023136"/>
    </source>
</evidence>
<evidence type="ECO:0000256" key="1">
    <source>
        <dbReference type="ARBA" id="ARBA00004571"/>
    </source>
</evidence>
<keyword evidence="4 8" id="KW-0812">Transmembrane</keyword>
<dbReference type="GO" id="GO:0009279">
    <property type="term" value="C:cell outer membrane"/>
    <property type="evidence" value="ECO:0007669"/>
    <property type="project" value="UniProtKB-SubCell"/>
</dbReference>
<evidence type="ECO:0000256" key="9">
    <source>
        <dbReference type="RuleBase" id="RU003357"/>
    </source>
</evidence>
<dbReference type="Gene3D" id="2.40.170.20">
    <property type="entry name" value="TonB-dependent receptor, beta-barrel domain"/>
    <property type="match status" value="1"/>
</dbReference>
<dbReference type="Pfam" id="PF00593">
    <property type="entry name" value="TonB_dep_Rec_b-barrel"/>
    <property type="match status" value="1"/>
</dbReference>
<dbReference type="InterPro" id="IPR008969">
    <property type="entry name" value="CarboxyPept-like_regulatory"/>
</dbReference>
<evidence type="ECO:0000256" key="4">
    <source>
        <dbReference type="ARBA" id="ARBA00022692"/>
    </source>
</evidence>
<dbReference type="InterPro" id="IPR023997">
    <property type="entry name" value="TonB-dep_OMP_SusC/RagA_CS"/>
</dbReference>
<keyword evidence="2 8" id="KW-0813">Transport</keyword>
<proteinExistence type="inferred from homology"/>
<evidence type="ECO:0000256" key="10">
    <source>
        <dbReference type="SAM" id="Phobius"/>
    </source>
</evidence>
<keyword evidence="14" id="KW-1185">Reference proteome</keyword>
<evidence type="ECO:0000313" key="13">
    <source>
        <dbReference type="EMBL" id="PWK23816.1"/>
    </source>
</evidence>
<feature type="domain" description="TonB-dependent receptor plug" evidence="12">
    <location>
        <begin position="271"/>
        <end position="377"/>
    </location>
</feature>
<dbReference type="PROSITE" id="PS52016">
    <property type="entry name" value="TONB_DEPENDENT_REC_3"/>
    <property type="match status" value="1"/>
</dbReference>
<dbReference type="SUPFAM" id="SSF49464">
    <property type="entry name" value="Carboxypeptidase regulatory domain-like"/>
    <property type="match status" value="1"/>
</dbReference>
<dbReference type="EMBL" id="QGGO01000016">
    <property type="protein sequence ID" value="PWK23816.1"/>
    <property type="molecule type" value="Genomic_DNA"/>
</dbReference>
<dbReference type="InterPro" id="IPR037066">
    <property type="entry name" value="Plug_dom_sf"/>
</dbReference>
<accession>A0A316E1G4</accession>
<evidence type="ECO:0000256" key="2">
    <source>
        <dbReference type="ARBA" id="ARBA00022448"/>
    </source>
</evidence>
<evidence type="ECO:0000259" key="11">
    <source>
        <dbReference type="Pfam" id="PF00593"/>
    </source>
</evidence>
<feature type="transmembrane region" description="Helical" evidence="10">
    <location>
        <begin position="47"/>
        <end position="67"/>
    </location>
</feature>
<dbReference type="InterPro" id="IPR023996">
    <property type="entry name" value="TonB-dep_OMP_SusC/RagA"/>
</dbReference>
<dbReference type="FunFam" id="2.60.40.1120:FF:000003">
    <property type="entry name" value="Outer membrane protein Omp121"/>
    <property type="match status" value="1"/>
</dbReference>
<comment type="subcellular location">
    <subcellularLocation>
        <location evidence="1 8">Cell outer membrane</location>
        <topology evidence="1 8">Multi-pass membrane protein</topology>
    </subcellularLocation>
</comment>
<name>A0A316E1G4_9BACT</name>
<keyword evidence="5 9" id="KW-0798">TonB box</keyword>
<keyword evidence="3 8" id="KW-1134">Transmembrane beta strand</keyword>
<dbReference type="AlphaFoldDB" id="A0A316E1G4"/>
<keyword evidence="10" id="KW-1133">Transmembrane helix</keyword>
<keyword evidence="7 8" id="KW-0998">Cell outer membrane</keyword>
<dbReference type="Proteomes" id="UP000245489">
    <property type="component" value="Unassembled WGS sequence"/>
</dbReference>
<dbReference type="Pfam" id="PF13715">
    <property type="entry name" value="CarbopepD_reg_2"/>
    <property type="match status" value="1"/>
</dbReference>
<comment type="caution">
    <text evidence="13">The sequence shown here is derived from an EMBL/GenBank/DDBJ whole genome shotgun (WGS) entry which is preliminary data.</text>
</comment>
<dbReference type="Gene3D" id="2.60.40.1120">
    <property type="entry name" value="Carboxypeptidase-like, regulatory domain"/>
    <property type="match status" value="1"/>
</dbReference>
<dbReference type="InterPro" id="IPR000531">
    <property type="entry name" value="Beta-barrel_TonB"/>
</dbReference>
<gene>
    <name evidence="13" type="ORF">LV89_03022</name>
</gene>
<dbReference type="InterPro" id="IPR036942">
    <property type="entry name" value="Beta-barrel_TonB_sf"/>
</dbReference>
<reference evidence="13 14" key="1">
    <citation type="submission" date="2018-05" db="EMBL/GenBank/DDBJ databases">
        <title>Genomic Encyclopedia of Archaeal and Bacterial Type Strains, Phase II (KMG-II): from individual species to whole genera.</title>
        <authorList>
            <person name="Goeker M."/>
        </authorList>
    </citation>
    <scope>NUCLEOTIDE SEQUENCE [LARGE SCALE GENOMIC DNA]</scope>
    <source>
        <strain evidence="13 14">DSM 22214</strain>
    </source>
</reference>
<dbReference type="Pfam" id="PF07715">
    <property type="entry name" value="Plug"/>
    <property type="match status" value="1"/>
</dbReference>
<evidence type="ECO:0000256" key="7">
    <source>
        <dbReference type="ARBA" id="ARBA00023237"/>
    </source>
</evidence>
<evidence type="ECO:0000256" key="5">
    <source>
        <dbReference type="ARBA" id="ARBA00023077"/>
    </source>
</evidence>
<keyword evidence="6 8" id="KW-0472">Membrane</keyword>
<dbReference type="InterPro" id="IPR039426">
    <property type="entry name" value="TonB-dep_rcpt-like"/>
</dbReference>
<feature type="domain" description="TonB-dependent receptor-like beta-barrel" evidence="11">
    <location>
        <begin position="561"/>
        <end position="994"/>
    </location>
</feature>
<evidence type="ECO:0000256" key="3">
    <source>
        <dbReference type="ARBA" id="ARBA00022452"/>
    </source>
</evidence>
<dbReference type="InterPro" id="IPR012910">
    <property type="entry name" value="Plug_dom"/>
</dbReference>
<dbReference type="SUPFAM" id="SSF56935">
    <property type="entry name" value="Porins"/>
    <property type="match status" value="1"/>
</dbReference>
<evidence type="ECO:0000256" key="8">
    <source>
        <dbReference type="PROSITE-ProRule" id="PRU01360"/>
    </source>
</evidence>